<protein>
    <submittedName>
        <fullName evidence="2">Uncharacterized protein</fullName>
    </submittedName>
</protein>
<sequence length="93" mass="10169">MRESNSKTVCQHPPFNCGKLPPRAREDSQLPGCLISIHPSLLVVPFPLKLSILLVECLLACPASSTILQIAYCCLPNTRLAGSGEQERKLINK</sequence>
<name>A0A915ETM5_9BILA</name>
<evidence type="ECO:0000313" key="1">
    <source>
        <dbReference type="Proteomes" id="UP000887574"/>
    </source>
</evidence>
<dbReference type="Proteomes" id="UP000887574">
    <property type="component" value="Unplaced"/>
</dbReference>
<organism evidence="1 2">
    <name type="scientific">Ditylenchus dipsaci</name>
    <dbReference type="NCBI Taxonomy" id="166011"/>
    <lineage>
        <taxon>Eukaryota</taxon>
        <taxon>Metazoa</taxon>
        <taxon>Ecdysozoa</taxon>
        <taxon>Nematoda</taxon>
        <taxon>Chromadorea</taxon>
        <taxon>Rhabditida</taxon>
        <taxon>Tylenchina</taxon>
        <taxon>Tylenchomorpha</taxon>
        <taxon>Sphaerularioidea</taxon>
        <taxon>Anguinidae</taxon>
        <taxon>Anguininae</taxon>
        <taxon>Ditylenchus</taxon>
    </lineage>
</organism>
<accession>A0A915ETM5</accession>
<proteinExistence type="predicted"/>
<keyword evidence="1" id="KW-1185">Reference proteome</keyword>
<reference evidence="2" key="1">
    <citation type="submission" date="2022-11" db="UniProtKB">
        <authorList>
            <consortium name="WormBaseParasite"/>
        </authorList>
    </citation>
    <scope>IDENTIFICATION</scope>
</reference>
<dbReference type="AlphaFoldDB" id="A0A915ETM5"/>
<dbReference type="WBParaSite" id="jg9684">
    <property type="protein sequence ID" value="jg9684"/>
    <property type="gene ID" value="jg9684"/>
</dbReference>
<evidence type="ECO:0000313" key="2">
    <source>
        <dbReference type="WBParaSite" id="jg9684"/>
    </source>
</evidence>